<proteinExistence type="predicted"/>
<gene>
    <name evidence="1" type="ORF">H8716_10285</name>
</gene>
<dbReference type="EMBL" id="JACRSZ010000010">
    <property type="protein sequence ID" value="MBC8573463.1"/>
    <property type="molecule type" value="Genomic_DNA"/>
</dbReference>
<sequence length="68" mass="8242">MKQEKCCNMCGKKIVEKQEDCLEVQKEWGYFSEEDRKGYRFCICENCFQELVIRFAIPVEMYEQTELI</sequence>
<name>A0ABR7NCL9_9FIRM</name>
<organism evidence="1 2">
    <name type="scientific">Jingyaoa shaoxingensis</name>
    <dbReference type="NCBI Taxonomy" id="2763671"/>
    <lineage>
        <taxon>Bacteria</taxon>
        <taxon>Bacillati</taxon>
        <taxon>Bacillota</taxon>
        <taxon>Clostridia</taxon>
        <taxon>Lachnospirales</taxon>
        <taxon>Lachnospiraceae</taxon>
        <taxon>Jingyaoa</taxon>
    </lineage>
</organism>
<reference evidence="1 2" key="1">
    <citation type="submission" date="2020-08" db="EMBL/GenBank/DDBJ databases">
        <title>Genome public.</title>
        <authorList>
            <person name="Liu C."/>
            <person name="Sun Q."/>
        </authorList>
    </citation>
    <scope>NUCLEOTIDE SEQUENCE [LARGE SCALE GENOMIC DNA]</scope>
    <source>
        <strain evidence="1 2">NSJ-46</strain>
    </source>
</reference>
<accession>A0ABR7NCL9</accession>
<dbReference type="RefSeq" id="WP_249308705.1">
    <property type="nucleotide sequence ID" value="NZ_JACRSZ010000010.1"/>
</dbReference>
<comment type="caution">
    <text evidence="1">The sequence shown here is derived from an EMBL/GenBank/DDBJ whole genome shotgun (WGS) entry which is preliminary data.</text>
</comment>
<evidence type="ECO:0000313" key="1">
    <source>
        <dbReference type="EMBL" id="MBC8573463.1"/>
    </source>
</evidence>
<dbReference type="Proteomes" id="UP000657421">
    <property type="component" value="Unassembled WGS sequence"/>
</dbReference>
<protein>
    <submittedName>
        <fullName evidence="1">Uncharacterized protein</fullName>
    </submittedName>
</protein>
<evidence type="ECO:0000313" key="2">
    <source>
        <dbReference type="Proteomes" id="UP000657421"/>
    </source>
</evidence>
<keyword evidence="2" id="KW-1185">Reference proteome</keyword>